<protein>
    <recommendedName>
        <fullName evidence="1">Nitrogenase/oxidoreductase component 1 domain-containing protein</fullName>
    </recommendedName>
</protein>
<comment type="caution">
    <text evidence="2">The sequence shown here is derived from an EMBL/GenBank/DDBJ whole genome shotgun (WGS) entry which is preliminary data.</text>
</comment>
<dbReference type="Proteomes" id="UP000480303">
    <property type="component" value="Unassembled WGS sequence"/>
</dbReference>
<keyword evidence="3" id="KW-1185">Reference proteome</keyword>
<dbReference type="EMBL" id="BLLI01000013">
    <property type="protein sequence ID" value="GFH42131.1"/>
    <property type="molecule type" value="Genomic_DNA"/>
</dbReference>
<dbReference type="GO" id="GO:0016491">
    <property type="term" value="F:oxidoreductase activity"/>
    <property type="evidence" value="ECO:0007669"/>
    <property type="project" value="InterPro"/>
</dbReference>
<sequence>MSYLYLDEADIISGGYEEALLENIGELLRLLPVRPKGVLIVVSCIDDLMGTDVDSLLDELREQQPDIAFSMGHMNPIQSDSKLPPAVNIQKTIYSFLTSQDMTEKTILLSGINVKIDEKSELYEVLGNAGFQLKHISDCKTYQAYQELAKSQLNLLLSPLGKMAAIDMTQRLKMPYFQFNFSFSIKEILENYKRLFDTLGIAKVDFSKQEKSLSHKIKQAREIVGQREIVIDDTATFRPFGLARFLYENGFNVKAICLDQLRKIDQEDCDWISDNTEIQLYLHSQFDAPLKRTEQAEMLAIGFEAGYYFTSNHLVEQQLDEGMFGFQGIEILLDKMIQASLNTSSLEIEIHRAGLVV</sequence>
<proteinExistence type="predicted"/>
<evidence type="ECO:0000313" key="2">
    <source>
        <dbReference type="EMBL" id="GFH42131.1"/>
    </source>
</evidence>
<dbReference type="InterPro" id="IPR000510">
    <property type="entry name" value="Nase/OxRdtase_comp1"/>
</dbReference>
<evidence type="ECO:0000259" key="1">
    <source>
        <dbReference type="Pfam" id="PF00148"/>
    </source>
</evidence>
<feature type="domain" description="Nitrogenase/oxidoreductase component 1" evidence="1">
    <location>
        <begin position="6"/>
        <end position="274"/>
    </location>
</feature>
<dbReference type="SUPFAM" id="SSF53807">
    <property type="entry name" value="Helical backbone' metal receptor"/>
    <property type="match status" value="1"/>
</dbReference>
<organism evidence="2 3">
    <name type="scientific">Pseudolactococcus hodotermopsidis</name>
    <dbReference type="NCBI Taxonomy" id="2709157"/>
    <lineage>
        <taxon>Bacteria</taxon>
        <taxon>Bacillati</taxon>
        <taxon>Bacillota</taxon>
        <taxon>Bacilli</taxon>
        <taxon>Lactobacillales</taxon>
        <taxon>Streptococcaceae</taxon>
        <taxon>Pseudolactococcus</taxon>
    </lineage>
</organism>
<accession>A0A6A0BCA4</accession>
<dbReference type="Pfam" id="PF00148">
    <property type="entry name" value="Oxidored_nitro"/>
    <property type="match status" value="1"/>
</dbReference>
<dbReference type="Gene3D" id="3.40.50.1980">
    <property type="entry name" value="Nitrogenase molybdenum iron protein domain"/>
    <property type="match status" value="2"/>
</dbReference>
<name>A0A6A0BCA4_9LACT</name>
<dbReference type="AlphaFoldDB" id="A0A6A0BCA4"/>
<evidence type="ECO:0000313" key="3">
    <source>
        <dbReference type="Proteomes" id="UP000480303"/>
    </source>
</evidence>
<reference evidence="2 3" key="1">
    <citation type="submission" date="2020-02" db="EMBL/GenBank/DDBJ databases">
        <title>Draft genome sequence of Lactococcus sp. Hs30E4-3.</title>
        <authorList>
            <person name="Noda S."/>
            <person name="Yuki M."/>
            <person name="Ohkuma M."/>
        </authorList>
    </citation>
    <scope>NUCLEOTIDE SEQUENCE [LARGE SCALE GENOMIC DNA]</scope>
    <source>
        <strain evidence="2 3">Hs30E4-3</strain>
    </source>
</reference>
<gene>
    <name evidence="2" type="ORF">Hs30E_06820</name>
</gene>